<comment type="caution">
    <text evidence="2">The sequence shown here is derived from an EMBL/GenBank/DDBJ whole genome shotgun (WGS) entry which is preliminary data.</text>
</comment>
<accession>A0A9P6CLW4</accession>
<sequence length="551" mass="61695">MIGDLLSIPQEVLTHILSILDAPSLVCCAMTCKYIYKLLEESSILGYIIESHWNGVTDSGASSTRSYRDLVQDLRASRRAWIAPRWSLTVSAQVDDPNLPYECAGDTVVRRSNKHLEITTLRNTNKSSENHTKKRALKKQFSVGQSHFAIDPAQDLIILLENADAQMPLTETRIFYVHIRTLSSDDPHPSAQSKCPLEISIPPNIASNKIYGPKLEIARNIVMLQFHTAALGNEARQLRVLIWDWMSSKPLMDISSSSQPGAVLPLPHCNIVLLNTEYFLITSSKNNGSIELYQLVRSDTPNAPPIHHATLHLPSIRPHIEVDHIDAKAGPIETRPLRHTPFSVNDDDRIHVFSVDYVRWEAEMWWEAMPTIVYVHQRVFTLYCAKHSNLCDPPLDIPWTEWGPDNVRIVFPSCSQSGWSGHVHGQRTICPCPMGYDGKENGTIQNDVFDSLSVLDFSIGAILSAKGRLDGDLDTSESESKRMRGSLVPPVKILASDVLIYADDVENRLPCVSCEVDTQWIYDSYFLNADGIVCISKDLDASVLMLDAYIA</sequence>
<dbReference type="InterPro" id="IPR001810">
    <property type="entry name" value="F-box_dom"/>
</dbReference>
<keyword evidence="3" id="KW-1185">Reference proteome</keyword>
<dbReference type="EMBL" id="MU155764">
    <property type="protein sequence ID" value="KAF9471082.1"/>
    <property type="molecule type" value="Genomic_DNA"/>
</dbReference>
<evidence type="ECO:0000259" key="1">
    <source>
        <dbReference type="PROSITE" id="PS50181"/>
    </source>
</evidence>
<dbReference type="AlphaFoldDB" id="A0A9P6CLW4"/>
<dbReference type="SUPFAM" id="SSF81383">
    <property type="entry name" value="F-box domain"/>
    <property type="match status" value="1"/>
</dbReference>
<evidence type="ECO:0000313" key="3">
    <source>
        <dbReference type="Proteomes" id="UP000807469"/>
    </source>
</evidence>
<evidence type="ECO:0000313" key="2">
    <source>
        <dbReference type="EMBL" id="KAF9471082.1"/>
    </source>
</evidence>
<dbReference type="OrthoDB" id="2745718at2759"/>
<organism evidence="2 3">
    <name type="scientific">Pholiota conissans</name>
    <dbReference type="NCBI Taxonomy" id="109636"/>
    <lineage>
        <taxon>Eukaryota</taxon>
        <taxon>Fungi</taxon>
        <taxon>Dikarya</taxon>
        <taxon>Basidiomycota</taxon>
        <taxon>Agaricomycotina</taxon>
        <taxon>Agaricomycetes</taxon>
        <taxon>Agaricomycetidae</taxon>
        <taxon>Agaricales</taxon>
        <taxon>Agaricineae</taxon>
        <taxon>Strophariaceae</taxon>
        <taxon>Pholiota</taxon>
    </lineage>
</organism>
<name>A0A9P6CLW4_9AGAR</name>
<protein>
    <recommendedName>
        <fullName evidence="1">F-box domain-containing protein</fullName>
    </recommendedName>
</protein>
<dbReference type="PROSITE" id="PS50181">
    <property type="entry name" value="FBOX"/>
    <property type="match status" value="1"/>
</dbReference>
<gene>
    <name evidence="2" type="ORF">BDN70DRAFT_926265</name>
</gene>
<reference evidence="2" key="1">
    <citation type="submission" date="2020-11" db="EMBL/GenBank/DDBJ databases">
        <authorList>
            <consortium name="DOE Joint Genome Institute"/>
            <person name="Ahrendt S."/>
            <person name="Riley R."/>
            <person name="Andreopoulos W."/>
            <person name="Labutti K."/>
            <person name="Pangilinan J."/>
            <person name="Ruiz-Duenas F.J."/>
            <person name="Barrasa J.M."/>
            <person name="Sanchez-Garcia M."/>
            <person name="Camarero S."/>
            <person name="Miyauchi S."/>
            <person name="Serrano A."/>
            <person name="Linde D."/>
            <person name="Babiker R."/>
            <person name="Drula E."/>
            <person name="Ayuso-Fernandez I."/>
            <person name="Pacheco R."/>
            <person name="Padilla G."/>
            <person name="Ferreira P."/>
            <person name="Barriuso J."/>
            <person name="Kellner H."/>
            <person name="Castanera R."/>
            <person name="Alfaro M."/>
            <person name="Ramirez L."/>
            <person name="Pisabarro A.G."/>
            <person name="Kuo A."/>
            <person name="Tritt A."/>
            <person name="Lipzen A."/>
            <person name="He G."/>
            <person name="Yan M."/>
            <person name="Ng V."/>
            <person name="Cullen D."/>
            <person name="Martin F."/>
            <person name="Rosso M.-N."/>
            <person name="Henrissat B."/>
            <person name="Hibbett D."/>
            <person name="Martinez A.T."/>
            <person name="Grigoriev I.V."/>
        </authorList>
    </citation>
    <scope>NUCLEOTIDE SEQUENCE</scope>
    <source>
        <strain evidence="2">CIRM-BRFM 674</strain>
    </source>
</reference>
<dbReference type="Gene3D" id="1.20.1280.50">
    <property type="match status" value="1"/>
</dbReference>
<dbReference type="Proteomes" id="UP000807469">
    <property type="component" value="Unassembled WGS sequence"/>
</dbReference>
<dbReference type="Pfam" id="PF12937">
    <property type="entry name" value="F-box-like"/>
    <property type="match status" value="1"/>
</dbReference>
<feature type="domain" description="F-box" evidence="1">
    <location>
        <begin position="2"/>
        <end position="56"/>
    </location>
</feature>
<proteinExistence type="predicted"/>
<dbReference type="InterPro" id="IPR036047">
    <property type="entry name" value="F-box-like_dom_sf"/>
</dbReference>